<gene>
    <name evidence="4" type="ORF">S12H4_47403</name>
</gene>
<accession>X1TYA3</accession>
<dbReference type="InterPro" id="IPR011042">
    <property type="entry name" value="6-blade_b-propeller_TolB-like"/>
</dbReference>
<evidence type="ECO:0000256" key="3">
    <source>
        <dbReference type="ARBA" id="ARBA00023180"/>
    </source>
</evidence>
<organism evidence="4">
    <name type="scientific">marine sediment metagenome</name>
    <dbReference type="NCBI Taxonomy" id="412755"/>
    <lineage>
        <taxon>unclassified sequences</taxon>
        <taxon>metagenomes</taxon>
        <taxon>ecological metagenomes</taxon>
    </lineage>
</organism>
<sequence length="229" mass="25392">HTVSKFTPEGKLLLVLGNKDQSSETGYMEQPDPYESVATIRRGGPPFNSPTGVALSPSGEIYVSDGYGNARVHKFSPDGTLLLSWGEPGDAPGHFRCPHAVWVDKQERVWVADRLNDRIQIFNAKGEFLSQWTGLRYPTGIFIDGEETVYVSEIGREVNIFTTDGKLLARWGMSRLVTSEGQDKKTALFLAPHTIAVDSRGDLYVGEVSMTEFGVDRGPRTVQKFARRI</sequence>
<dbReference type="Gene3D" id="2.120.10.30">
    <property type="entry name" value="TolB, C-terminal domain"/>
    <property type="match status" value="2"/>
</dbReference>
<proteinExistence type="predicted"/>
<keyword evidence="2" id="KW-0677">Repeat</keyword>
<dbReference type="Pfam" id="PF01436">
    <property type="entry name" value="NHL"/>
    <property type="match status" value="1"/>
</dbReference>
<dbReference type="EMBL" id="BARW01029510">
    <property type="protein sequence ID" value="GAJ10254.1"/>
    <property type="molecule type" value="Genomic_DNA"/>
</dbReference>
<comment type="caution">
    <text evidence="4">The sequence shown here is derived from an EMBL/GenBank/DDBJ whole genome shotgun (WGS) entry which is preliminary data.</text>
</comment>
<name>X1TYA3_9ZZZZ</name>
<evidence type="ECO:0008006" key="5">
    <source>
        <dbReference type="Google" id="ProtNLM"/>
    </source>
</evidence>
<evidence type="ECO:0000256" key="2">
    <source>
        <dbReference type="ARBA" id="ARBA00022737"/>
    </source>
</evidence>
<protein>
    <recommendedName>
        <fullName evidence="5">Peptidylamidoglycolate lyase</fullName>
    </recommendedName>
</protein>
<reference evidence="4" key="1">
    <citation type="journal article" date="2014" name="Front. Microbiol.">
        <title>High frequency of phylogenetically diverse reductive dehalogenase-homologous genes in deep subseafloor sedimentary metagenomes.</title>
        <authorList>
            <person name="Kawai M."/>
            <person name="Futagami T."/>
            <person name="Toyoda A."/>
            <person name="Takaki Y."/>
            <person name="Nishi S."/>
            <person name="Hori S."/>
            <person name="Arai W."/>
            <person name="Tsubouchi T."/>
            <person name="Morono Y."/>
            <person name="Uchiyama I."/>
            <person name="Ito T."/>
            <person name="Fujiyama A."/>
            <person name="Inagaki F."/>
            <person name="Takami H."/>
        </authorList>
    </citation>
    <scope>NUCLEOTIDE SEQUENCE</scope>
    <source>
        <strain evidence="4">Expedition CK06-06</strain>
    </source>
</reference>
<dbReference type="PROSITE" id="PS51125">
    <property type="entry name" value="NHL"/>
    <property type="match status" value="2"/>
</dbReference>
<dbReference type="PANTHER" id="PTHR10680:SF38">
    <property type="entry name" value="BLL1368 PROTEIN"/>
    <property type="match status" value="1"/>
</dbReference>
<keyword evidence="3" id="KW-0325">Glycoprotein</keyword>
<dbReference type="PANTHER" id="PTHR10680">
    <property type="entry name" value="PEPTIDYL-GLYCINE ALPHA-AMIDATING MONOOXYGENASE"/>
    <property type="match status" value="1"/>
</dbReference>
<dbReference type="SUPFAM" id="SSF63829">
    <property type="entry name" value="Calcium-dependent phosphotriesterase"/>
    <property type="match status" value="1"/>
</dbReference>
<dbReference type="InterPro" id="IPR001258">
    <property type="entry name" value="NHL_repeat"/>
</dbReference>
<feature type="non-terminal residue" evidence="4">
    <location>
        <position position="1"/>
    </location>
</feature>
<dbReference type="AlphaFoldDB" id="X1TYA3"/>
<evidence type="ECO:0000256" key="1">
    <source>
        <dbReference type="ARBA" id="ARBA00022729"/>
    </source>
</evidence>
<evidence type="ECO:0000313" key="4">
    <source>
        <dbReference type="EMBL" id="GAJ10254.1"/>
    </source>
</evidence>
<keyword evidence="1" id="KW-0732">Signal</keyword>